<gene>
    <name evidence="3" type="ORF">MOV08_42370</name>
</gene>
<feature type="transmembrane region" description="Helical" evidence="2">
    <location>
        <begin position="60"/>
        <end position="78"/>
    </location>
</feature>
<protein>
    <submittedName>
        <fullName evidence="3">Uncharacterized protein</fullName>
    </submittedName>
</protein>
<keyword evidence="2" id="KW-0472">Membrane</keyword>
<name>A0ABY8AJY2_9ACTN</name>
<evidence type="ECO:0000256" key="1">
    <source>
        <dbReference type="SAM" id="MobiDB-lite"/>
    </source>
</evidence>
<organism evidence="3 4">
    <name type="scientific">Streptomyces yunnanensis</name>
    <dbReference type="NCBI Taxonomy" id="156453"/>
    <lineage>
        <taxon>Bacteria</taxon>
        <taxon>Bacillati</taxon>
        <taxon>Actinomycetota</taxon>
        <taxon>Actinomycetes</taxon>
        <taxon>Kitasatosporales</taxon>
        <taxon>Streptomycetaceae</taxon>
        <taxon>Streptomyces</taxon>
    </lineage>
</organism>
<feature type="transmembrane region" description="Helical" evidence="2">
    <location>
        <begin position="35"/>
        <end position="54"/>
    </location>
</feature>
<accession>A0ABY8AJY2</accession>
<dbReference type="EMBL" id="CP095749">
    <property type="protein sequence ID" value="WEB45292.1"/>
    <property type="molecule type" value="Genomic_DNA"/>
</dbReference>
<proteinExistence type="predicted"/>
<evidence type="ECO:0000256" key="2">
    <source>
        <dbReference type="SAM" id="Phobius"/>
    </source>
</evidence>
<keyword evidence="2" id="KW-0812">Transmembrane</keyword>
<evidence type="ECO:0000313" key="3">
    <source>
        <dbReference type="EMBL" id="WEB45292.1"/>
    </source>
</evidence>
<sequence>MVWGLLSVALALIGWMVILGLTLKSHARVRHWDTAWVGLDAMEVVGLLLTGALTWYRRTAAGPVASATAMLFALDAWFDVTTAAKGSDHLTAVAMAVCCELPLAIGLVLISVLAARWKASPAPLTLGRGAPHAPDHGPCSGDGQRREPGIGRAMTGDACSLRPRRAPEQTGP</sequence>
<feature type="transmembrane region" description="Helical" evidence="2">
    <location>
        <begin position="90"/>
        <end position="115"/>
    </location>
</feature>
<keyword evidence="4" id="KW-1185">Reference proteome</keyword>
<dbReference type="Proteomes" id="UP001218629">
    <property type="component" value="Chromosome"/>
</dbReference>
<evidence type="ECO:0000313" key="4">
    <source>
        <dbReference type="Proteomes" id="UP001218629"/>
    </source>
</evidence>
<feature type="transmembrane region" description="Helical" evidence="2">
    <location>
        <begin position="6"/>
        <end position="23"/>
    </location>
</feature>
<reference evidence="3 4" key="1">
    <citation type="submission" date="2022-03" db="EMBL/GenBank/DDBJ databases">
        <title>Streptomyces yunnanensis P86,complete genome.</title>
        <authorList>
            <person name="Chen S."/>
            <person name="Zhang Q."/>
        </authorList>
    </citation>
    <scope>NUCLEOTIDE SEQUENCE [LARGE SCALE GENOMIC DNA]</scope>
    <source>
        <strain evidence="3 4">P86</strain>
    </source>
</reference>
<dbReference type="RefSeq" id="WP_275311479.1">
    <property type="nucleotide sequence ID" value="NZ_CP095749.1"/>
</dbReference>
<feature type="region of interest" description="Disordered" evidence="1">
    <location>
        <begin position="125"/>
        <end position="172"/>
    </location>
</feature>
<keyword evidence="2" id="KW-1133">Transmembrane helix</keyword>